<dbReference type="InterPro" id="IPR013785">
    <property type="entry name" value="Aldolase_TIM"/>
</dbReference>
<dbReference type="EMBL" id="UOFE01000044">
    <property type="protein sequence ID" value="VAW54816.1"/>
    <property type="molecule type" value="Genomic_DNA"/>
</dbReference>
<dbReference type="PANTHER" id="PTHR13932">
    <property type="entry name" value="COPROPORPHYRINIGEN III OXIDASE"/>
    <property type="match status" value="1"/>
</dbReference>
<dbReference type="GO" id="GO:0046872">
    <property type="term" value="F:metal ion binding"/>
    <property type="evidence" value="ECO:0007669"/>
    <property type="project" value="UniProtKB-KW"/>
</dbReference>
<dbReference type="NCBIfam" id="TIGR00539">
    <property type="entry name" value="hemN_rel"/>
    <property type="match status" value="1"/>
</dbReference>
<dbReference type="SFLD" id="SFLDG01065">
    <property type="entry name" value="anaerobic_coproporphyrinogen-I"/>
    <property type="match status" value="1"/>
</dbReference>
<keyword evidence="5" id="KW-0408">Iron</keyword>
<evidence type="ECO:0000256" key="7">
    <source>
        <dbReference type="ARBA" id="ARBA00023186"/>
    </source>
</evidence>
<dbReference type="GO" id="GO:0006779">
    <property type="term" value="P:porphyrin-containing compound biosynthetic process"/>
    <property type="evidence" value="ECO:0007669"/>
    <property type="project" value="InterPro"/>
</dbReference>
<evidence type="ECO:0000256" key="3">
    <source>
        <dbReference type="ARBA" id="ARBA00022691"/>
    </source>
</evidence>
<keyword evidence="4" id="KW-0479">Metal-binding</keyword>
<comment type="similarity">
    <text evidence="1">Belongs to the anaerobic coproporphyrinogen-III oxidase family. HemW subfamily.</text>
</comment>
<dbReference type="Pfam" id="PF04055">
    <property type="entry name" value="Radical_SAM"/>
    <property type="match status" value="1"/>
</dbReference>
<feature type="domain" description="Radical SAM core" evidence="8">
    <location>
        <begin position="1"/>
        <end position="233"/>
    </location>
</feature>
<keyword evidence="6" id="KW-0411">Iron-sulfur</keyword>
<dbReference type="InterPro" id="IPR007197">
    <property type="entry name" value="rSAM"/>
</dbReference>
<sequence>MSNTIPLSLYVHIPWCVKKCPYCDFNSHEKNQSFDEAGYVKALLIDMDEEFKHCQERSLSSIFFGGGTPSLFSADAIKQIIEHARSLFKFNDIEITLEANPGTFEQEKFIAYRETGVNRLSIGIQSFNASHLKTLGRIHHDQQALSAVETARKAGFKNINLDLMFGLPQQTIQQAIDDIKIACQFDVSHISHYQLTIEANTYFYKHTPTLPEIDSIWDMQTQCQNILAENNFNQYEISAYSQSDQQCQHNINYWQFSDYIGIGAGAHGKLSNINVSDNSMNITRRWKHRQPQQYIEKTISGNSLSGSQILSQQDIIFEFLLNALRLKSGSDIQNFRNNTGLEYSTLMNVVKNIDTELLFIDEKLVRTTDKGFLFLNTILEELV</sequence>
<dbReference type="InterPro" id="IPR010723">
    <property type="entry name" value="HemN_C"/>
</dbReference>
<dbReference type="Gene3D" id="3.20.20.70">
    <property type="entry name" value="Aldolase class I"/>
    <property type="match status" value="1"/>
</dbReference>
<dbReference type="Pfam" id="PF06969">
    <property type="entry name" value="HemN_C"/>
    <property type="match status" value="1"/>
</dbReference>
<keyword evidence="7" id="KW-0143">Chaperone</keyword>
<evidence type="ECO:0000256" key="6">
    <source>
        <dbReference type="ARBA" id="ARBA00023014"/>
    </source>
</evidence>
<evidence type="ECO:0000256" key="2">
    <source>
        <dbReference type="ARBA" id="ARBA00022617"/>
    </source>
</evidence>
<dbReference type="AlphaFoldDB" id="A0A3B0XDY4"/>
<organism evidence="9">
    <name type="scientific">hydrothermal vent metagenome</name>
    <dbReference type="NCBI Taxonomy" id="652676"/>
    <lineage>
        <taxon>unclassified sequences</taxon>
        <taxon>metagenomes</taxon>
        <taxon>ecological metagenomes</taxon>
    </lineage>
</organism>
<dbReference type="SUPFAM" id="SSF102114">
    <property type="entry name" value="Radical SAM enzymes"/>
    <property type="match status" value="1"/>
</dbReference>
<dbReference type="InterPro" id="IPR006638">
    <property type="entry name" value="Elp3/MiaA/NifB-like_rSAM"/>
</dbReference>
<dbReference type="PANTHER" id="PTHR13932:SF5">
    <property type="entry name" value="RADICAL S-ADENOSYL METHIONINE DOMAIN-CONTAINING PROTEIN 1, MITOCHONDRIAL"/>
    <property type="match status" value="1"/>
</dbReference>
<dbReference type="GO" id="GO:0051539">
    <property type="term" value="F:4 iron, 4 sulfur cluster binding"/>
    <property type="evidence" value="ECO:0007669"/>
    <property type="project" value="InterPro"/>
</dbReference>
<proteinExistence type="inferred from homology"/>
<name>A0A3B0XDY4_9ZZZZ</name>
<evidence type="ECO:0000256" key="1">
    <source>
        <dbReference type="ARBA" id="ARBA00006100"/>
    </source>
</evidence>
<gene>
    <name evidence="9" type="ORF">MNBD_GAMMA05-1788</name>
</gene>
<dbReference type="PROSITE" id="PS51918">
    <property type="entry name" value="RADICAL_SAM"/>
    <property type="match status" value="1"/>
</dbReference>
<dbReference type="InterPro" id="IPR058240">
    <property type="entry name" value="rSAM_sf"/>
</dbReference>
<dbReference type="SMART" id="SM00729">
    <property type="entry name" value="Elp3"/>
    <property type="match status" value="1"/>
</dbReference>
<keyword evidence="2" id="KW-0349">Heme</keyword>
<evidence type="ECO:0000259" key="8">
    <source>
        <dbReference type="PROSITE" id="PS51918"/>
    </source>
</evidence>
<protein>
    <submittedName>
        <fullName evidence="9">Radical SAM family enzyme, similar to coproporphyrinogen III oxidase, oxygen-independent, clustered with nucleoside-triphosphatase RdgB</fullName>
    </submittedName>
</protein>
<dbReference type="GO" id="GO:0004109">
    <property type="term" value="F:coproporphyrinogen oxidase activity"/>
    <property type="evidence" value="ECO:0007669"/>
    <property type="project" value="InterPro"/>
</dbReference>
<dbReference type="SFLD" id="SFLDF00288">
    <property type="entry name" value="HemN-like__clustered_with_nucl"/>
    <property type="match status" value="1"/>
</dbReference>
<keyword evidence="3" id="KW-0949">S-adenosyl-L-methionine</keyword>
<evidence type="ECO:0000313" key="9">
    <source>
        <dbReference type="EMBL" id="VAW54816.1"/>
    </source>
</evidence>
<reference evidence="9" key="1">
    <citation type="submission" date="2018-06" db="EMBL/GenBank/DDBJ databases">
        <authorList>
            <person name="Zhirakovskaya E."/>
        </authorList>
    </citation>
    <scope>NUCLEOTIDE SEQUENCE</scope>
</reference>
<dbReference type="InterPro" id="IPR004559">
    <property type="entry name" value="HemW-like"/>
</dbReference>
<dbReference type="SFLD" id="SFLDG01082">
    <property type="entry name" value="B12-binding_domain_containing"/>
    <property type="match status" value="1"/>
</dbReference>
<evidence type="ECO:0000256" key="4">
    <source>
        <dbReference type="ARBA" id="ARBA00022723"/>
    </source>
</evidence>
<dbReference type="SFLD" id="SFLDS00029">
    <property type="entry name" value="Radical_SAM"/>
    <property type="match status" value="1"/>
</dbReference>
<dbReference type="GO" id="GO:0005737">
    <property type="term" value="C:cytoplasm"/>
    <property type="evidence" value="ECO:0007669"/>
    <property type="project" value="InterPro"/>
</dbReference>
<dbReference type="CDD" id="cd01335">
    <property type="entry name" value="Radical_SAM"/>
    <property type="match status" value="1"/>
</dbReference>
<dbReference type="InterPro" id="IPR034505">
    <property type="entry name" value="Coproporphyrinogen-III_oxidase"/>
</dbReference>
<accession>A0A3B0XDY4</accession>
<evidence type="ECO:0000256" key="5">
    <source>
        <dbReference type="ARBA" id="ARBA00023004"/>
    </source>
</evidence>
<dbReference type="SFLD" id="SFLDF00562">
    <property type="entry name" value="HemN-like__clustered_with_heat"/>
    <property type="match status" value="1"/>
</dbReference>